<organism evidence="1">
    <name type="scientific">Anguilla anguilla</name>
    <name type="common">European freshwater eel</name>
    <name type="synonym">Muraena anguilla</name>
    <dbReference type="NCBI Taxonomy" id="7936"/>
    <lineage>
        <taxon>Eukaryota</taxon>
        <taxon>Metazoa</taxon>
        <taxon>Chordata</taxon>
        <taxon>Craniata</taxon>
        <taxon>Vertebrata</taxon>
        <taxon>Euteleostomi</taxon>
        <taxon>Actinopterygii</taxon>
        <taxon>Neopterygii</taxon>
        <taxon>Teleostei</taxon>
        <taxon>Anguilliformes</taxon>
        <taxon>Anguillidae</taxon>
        <taxon>Anguilla</taxon>
    </lineage>
</organism>
<sequence length="12" mass="1451">MEPSSYFQAFML</sequence>
<accession>A0A0E9RR47</accession>
<evidence type="ECO:0000313" key="1">
    <source>
        <dbReference type="EMBL" id="JAH30793.1"/>
    </source>
</evidence>
<dbReference type="EMBL" id="GBXM01077784">
    <property type="protein sequence ID" value="JAH30793.1"/>
    <property type="molecule type" value="Transcribed_RNA"/>
</dbReference>
<protein>
    <submittedName>
        <fullName evidence="1">Uncharacterized protein</fullName>
    </submittedName>
</protein>
<proteinExistence type="predicted"/>
<reference evidence="1" key="1">
    <citation type="submission" date="2014-11" db="EMBL/GenBank/DDBJ databases">
        <authorList>
            <person name="Amaro Gonzalez C."/>
        </authorList>
    </citation>
    <scope>NUCLEOTIDE SEQUENCE</scope>
</reference>
<reference evidence="1" key="2">
    <citation type="journal article" date="2015" name="Fish Shellfish Immunol.">
        <title>Early steps in the European eel (Anguilla anguilla)-Vibrio vulnificus interaction in the gills: Role of the RtxA13 toxin.</title>
        <authorList>
            <person name="Callol A."/>
            <person name="Pajuelo D."/>
            <person name="Ebbesson L."/>
            <person name="Teles M."/>
            <person name="MacKenzie S."/>
            <person name="Amaro C."/>
        </authorList>
    </citation>
    <scope>NUCLEOTIDE SEQUENCE</scope>
</reference>
<name>A0A0E9RR47_ANGAN</name>